<dbReference type="KEGG" id="bbat:Bdt_3356"/>
<reference evidence="2 3" key="1">
    <citation type="journal article" date="2012" name="BMC Genomics">
        <title>Genome analysis of a simultaneously predatory and prey-independent, novel Bdellovibrio bacteriovorus from the River Tiber, supports in silico predictions of both ancient and recent lateral gene transfer from diverse bacteria.</title>
        <authorList>
            <person name="Hobley L."/>
            <person name="Lerner T.R."/>
            <person name="Williams L.E."/>
            <person name="Lambert C."/>
            <person name="Till R."/>
            <person name="Milner D.S."/>
            <person name="Basford S.M."/>
            <person name="Capeness M.J."/>
            <person name="Fenton A.K."/>
            <person name="Atterbury R.J."/>
            <person name="Harris M.A."/>
            <person name="Sockett R.E."/>
        </authorList>
    </citation>
    <scope>NUCLEOTIDE SEQUENCE [LARGE SCALE GENOMIC DNA]</scope>
    <source>
        <strain evidence="2 3">Tiberius</strain>
    </source>
</reference>
<evidence type="ECO:0000313" key="3">
    <source>
        <dbReference type="Proteomes" id="UP000010074"/>
    </source>
</evidence>
<accession>K7YT16</accession>
<feature type="signal peptide" evidence="1">
    <location>
        <begin position="1"/>
        <end position="20"/>
    </location>
</feature>
<evidence type="ECO:0000313" key="2">
    <source>
        <dbReference type="EMBL" id="AFY03031.1"/>
    </source>
</evidence>
<dbReference type="PATRIC" id="fig|1069642.3.peg.3323"/>
<dbReference type="RefSeq" id="WP_015092440.1">
    <property type="nucleotide sequence ID" value="NC_019567.1"/>
</dbReference>
<protein>
    <submittedName>
        <fullName evidence="2">Uncharacterized protein</fullName>
    </submittedName>
</protein>
<dbReference type="OrthoDB" id="5294953at2"/>
<organism evidence="2 3">
    <name type="scientific">Bdellovibrio bacteriovorus str. Tiberius</name>
    <dbReference type="NCBI Taxonomy" id="1069642"/>
    <lineage>
        <taxon>Bacteria</taxon>
        <taxon>Pseudomonadati</taxon>
        <taxon>Bdellovibrionota</taxon>
        <taxon>Bdellovibrionia</taxon>
        <taxon>Bdellovibrionales</taxon>
        <taxon>Pseudobdellovibrionaceae</taxon>
        <taxon>Bdellovibrio</taxon>
    </lineage>
</organism>
<proteinExistence type="predicted"/>
<gene>
    <name evidence="2" type="ORF">Bdt_3356</name>
</gene>
<sequence length="113" mass="12685">MRKFIILAALSLMFSATAQAKQKAVIIVSANNEITIIDKATKIPANVLFTDKICYTGTPEEAEQIIQKTIKNRIGFTLVDIRVWDNLGKIILFAQIETDRQATFEIELKPCSK</sequence>
<dbReference type="HOGENOM" id="CLU_2128582_0_0_7"/>
<name>K7YT16_BDEBC</name>
<dbReference type="EMBL" id="CP002930">
    <property type="protein sequence ID" value="AFY03031.1"/>
    <property type="molecule type" value="Genomic_DNA"/>
</dbReference>
<evidence type="ECO:0000256" key="1">
    <source>
        <dbReference type="SAM" id="SignalP"/>
    </source>
</evidence>
<dbReference type="AlphaFoldDB" id="K7YT16"/>
<feature type="chain" id="PRO_5003915654" evidence="1">
    <location>
        <begin position="21"/>
        <end position="113"/>
    </location>
</feature>
<dbReference type="Proteomes" id="UP000010074">
    <property type="component" value="Chromosome"/>
</dbReference>
<keyword evidence="1" id="KW-0732">Signal</keyword>